<reference evidence="15 16" key="1">
    <citation type="submission" date="2015-07" db="EMBL/GenBank/DDBJ databases">
        <title>The genome of Habropoda laboriosa.</title>
        <authorList>
            <person name="Pan H."/>
            <person name="Kapheim K."/>
        </authorList>
    </citation>
    <scope>NUCLEOTIDE SEQUENCE [LARGE SCALE GENOMIC DNA]</scope>
    <source>
        <strain evidence="15">0110345459</strain>
    </source>
</reference>
<keyword evidence="4 11" id="KW-0812">Transmembrane</keyword>
<name>A0A0L7R3I6_9HYME</name>
<evidence type="ECO:0000256" key="2">
    <source>
        <dbReference type="ARBA" id="ARBA00010663"/>
    </source>
</evidence>
<evidence type="ECO:0000256" key="12">
    <source>
        <dbReference type="SAM" id="MobiDB-lite"/>
    </source>
</evidence>
<evidence type="ECO:0000256" key="5">
    <source>
        <dbReference type="ARBA" id="ARBA00022989"/>
    </source>
</evidence>
<evidence type="ECO:0000256" key="11">
    <source>
        <dbReference type="RuleBase" id="RU000688"/>
    </source>
</evidence>
<evidence type="ECO:0000256" key="4">
    <source>
        <dbReference type="ARBA" id="ARBA00022692"/>
    </source>
</evidence>
<dbReference type="CDD" id="cd15307">
    <property type="entry name" value="7tmA_5-HT2_insect-like"/>
    <property type="match status" value="1"/>
</dbReference>
<evidence type="ECO:0000313" key="15">
    <source>
        <dbReference type="EMBL" id="KOC65450.1"/>
    </source>
</evidence>
<feature type="transmembrane region" description="Helical" evidence="13">
    <location>
        <begin position="189"/>
        <end position="211"/>
    </location>
</feature>
<dbReference type="GO" id="GO:0005886">
    <property type="term" value="C:plasma membrane"/>
    <property type="evidence" value="ECO:0007669"/>
    <property type="project" value="UniProtKB-SubCell"/>
</dbReference>
<feature type="transmembrane region" description="Helical" evidence="13">
    <location>
        <begin position="231"/>
        <end position="253"/>
    </location>
</feature>
<dbReference type="EMBL" id="KQ414663">
    <property type="protein sequence ID" value="KOC65450.1"/>
    <property type="molecule type" value="Genomic_DNA"/>
</dbReference>
<dbReference type="PANTHER" id="PTHR24248">
    <property type="entry name" value="ADRENERGIC RECEPTOR-RELATED G-PROTEIN COUPLED RECEPTOR"/>
    <property type="match status" value="1"/>
</dbReference>
<evidence type="ECO:0000256" key="8">
    <source>
        <dbReference type="ARBA" id="ARBA00023157"/>
    </source>
</evidence>
<feature type="compositionally biased region" description="Low complexity" evidence="12">
    <location>
        <begin position="459"/>
        <end position="475"/>
    </location>
</feature>
<dbReference type="InterPro" id="IPR013818">
    <property type="entry name" value="Lipase"/>
</dbReference>
<dbReference type="PANTHER" id="PTHR24248:SF125">
    <property type="entry name" value="DOPAMINE D2-LIKE RECEPTOR"/>
    <property type="match status" value="1"/>
</dbReference>
<feature type="transmembrane region" description="Helical" evidence="13">
    <location>
        <begin position="146"/>
        <end position="168"/>
    </location>
</feature>
<dbReference type="SUPFAM" id="SSF81321">
    <property type="entry name" value="Family A G protein-coupled receptor-like"/>
    <property type="match status" value="1"/>
</dbReference>
<evidence type="ECO:0000256" key="9">
    <source>
        <dbReference type="ARBA" id="ARBA00023170"/>
    </source>
</evidence>
<feature type="compositionally biased region" description="Low complexity" evidence="12">
    <location>
        <begin position="295"/>
        <end position="305"/>
    </location>
</feature>
<dbReference type="PROSITE" id="PS00237">
    <property type="entry name" value="G_PROTEIN_RECEP_F1_1"/>
    <property type="match status" value="1"/>
</dbReference>
<dbReference type="GO" id="GO:0004930">
    <property type="term" value="F:G protein-coupled receptor activity"/>
    <property type="evidence" value="ECO:0007669"/>
    <property type="project" value="UniProtKB-KW"/>
</dbReference>
<gene>
    <name evidence="15" type="ORF">WH47_10029</name>
</gene>
<keyword evidence="5 13" id="KW-1133">Transmembrane helix</keyword>
<protein>
    <submittedName>
        <fullName evidence="15">5-hydroxytryptamine receptor 2A</fullName>
    </submittedName>
</protein>
<feature type="transmembrane region" description="Helical" evidence="13">
    <location>
        <begin position="109"/>
        <end position="134"/>
    </location>
</feature>
<dbReference type="Proteomes" id="UP000053825">
    <property type="component" value="Unassembled WGS sequence"/>
</dbReference>
<dbReference type="FunFam" id="1.20.1070.10:FF:000523">
    <property type="entry name" value="5-hydroxytryptamine receptor 2B"/>
    <property type="match status" value="1"/>
</dbReference>
<feature type="region of interest" description="Disordered" evidence="12">
    <location>
        <begin position="283"/>
        <end position="305"/>
    </location>
</feature>
<keyword evidence="8" id="KW-1015">Disulfide bond</keyword>
<dbReference type="PRINTS" id="PR00237">
    <property type="entry name" value="GPCRRHODOPSN"/>
</dbReference>
<feature type="region of interest" description="Disordered" evidence="12">
    <location>
        <begin position="450"/>
        <end position="576"/>
    </location>
</feature>
<dbReference type="InterPro" id="IPR029058">
    <property type="entry name" value="AB_hydrolase_fold"/>
</dbReference>
<feature type="transmembrane region" description="Helical" evidence="13">
    <location>
        <begin position="711"/>
        <end position="732"/>
    </location>
</feature>
<accession>A0A0L7R3I6</accession>
<evidence type="ECO:0000259" key="14">
    <source>
        <dbReference type="PROSITE" id="PS50262"/>
    </source>
</evidence>
<dbReference type="PROSITE" id="PS50262">
    <property type="entry name" value="G_PROTEIN_RECEP_F1_2"/>
    <property type="match status" value="1"/>
</dbReference>
<feature type="domain" description="G-protein coupled receptors family 1 profile" evidence="14">
    <location>
        <begin position="89"/>
        <end position="766"/>
    </location>
</feature>
<dbReference type="Gene3D" id="3.40.50.1820">
    <property type="entry name" value="alpha/beta hydrolase"/>
    <property type="match status" value="1"/>
</dbReference>
<keyword evidence="7 13" id="KW-0472">Membrane</keyword>
<dbReference type="InterPro" id="IPR000276">
    <property type="entry name" value="GPCR_Rhodpsn"/>
</dbReference>
<organism evidence="15 16">
    <name type="scientific">Habropoda laboriosa</name>
    <dbReference type="NCBI Taxonomy" id="597456"/>
    <lineage>
        <taxon>Eukaryota</taxon>
        <taxon>Metazoa</taxon>
        <taxon>Ecdysozoa</taxon>
        <taxon>Arthropoda</taxon>
        <taxon>Hexapoda</taxon>
        <taxon>Insecta</taxon>
        <taxon>Pterygota</taxon>
        <taxon>Neoptera</taxon>
        <taxon>Endopterygota</taxon>
        <taxon>Hymenoptera</taxon>
        <taxon>Apocrita</taxon>
        <taxon>Aculeata</taxon>
        <taxon>Apoidea</taxon>
        <taxon>Anthophila</taxon>
        <taxon>Apidae</taxon>
        <taxon>Habropoda</taxon>
    </lineage>
</organism>
<evidence type="ECO:0000256" key="6">
    <source>
        <dbReference type="ARBA" id="ARBA00023040"/>
    </source>
</evidence>
<keyword evidence="10 11" id="KW-0807">Transducer</keyword>
<sequence>MIEPSMPTVNHGDPYKTVIDTCYKNFLVLSNDSAAFCDRQQFAVSGILNNDTIYVTEPVNDTVLSIDDDGLNNWWAMLALVLVLGTAAGNILVCLAITREKQLQNVTNYFLMSLAITDLMVAVLVMPLGILTLVRGYFPLPSVYCLVWICLDVLFCTASIMHLCTISVDRYLSLRYPMKFGRNKTRRRVTLKIIFVWILSIAMSLPLSLMYSKENDSVLVDGACQIPDPLYKLIGSIICFYIPLGVMLLTYALTVRLLAEQQQNIGGTAGLERRGTVKRFLLNKRSTGSSGTPQHTSGTSTDTELTTLDTHELWLPESEPPPSAMSALQAFGAEMLKLSRGLEGIASPGSPTPMATPRSTPQHSVQHHQQSYRCNFRHGKIMEQNRRQLSTFSRKREITFQKPGNLKITVIRHQNPISQSAQESSTIWSQIQCSLSSLIRTKREARSISGHYSRSFHQSAESGGSSASGSRTSLSMQEDLSSPTPWKHRRRASTFNETHLDRADSDSPRTPRKRSFSFHEHPAFVHSPESRKSSSNEENVPRKSNDKQEGEIALPPPCTCPYFGESSKKPPPQPSSEIVIVSSDTMKPISGKNLEAGFLGRNNSVKMEVNRSYELNSVVTWRGGRRGSSLGSTRTSLLASRTVPIRRAATMRAHNGAASISSKQNSNSSFPCLHRYSGPIRSRHSRTSSVVSRDSSRHGRIIRLEQKATKVLGVVFFTFVILWAPFFVLNLIPAVCPDCERQIDRKIFDLATWLGYASSMVNPIFYTIFNKVFRQAFKKVLLCRYRNRSSRSSRVTGNENKKRLCTSSIAASLTQQTNERRSCNKREELDASKISASRWRNRESSAGRQSKGSLRPNRGAVRVITSVRVNQRVASSTIKTGRGRVYPALLTSLMRANYTVFPNEEGVPYLIKIDNTPLTLEERSALAANVNEITFTLFTRNNRQNGHVLKLNDINSVRGSQWGANKPTILVAHGWKSSGTSSACTLIRDAFLKALDCNVVVIDWSSIAHNIAYSVVAKSVPDVAAHVASFVNFLRSKAGLNPSNTKLIGHSLGAHVASLSARLVSNVAEVIDLPPFAIIALDPAKPMFQNKESNNRVDSSHAKNVQVIHTCAGLLGMDTSVGTSDFFANGGRNQPGCNNDLLGACAHGRSYEYYSESITNPRGFLGTPKNGGLKVYMGGPTLSSSARGTYDFKTRSQPPYAVGG</sequence>
<feature type="compositionally biased region" description="Basic and acidic residues" evidence="12">
    <location>
        <begin position="517"/>
        <end position="550"/>
    </location>
</feature>
<dbReference type="InterPro" id="IPR017452">
    <property type="entry name" value="GPCR_Rhodpsn_7TM"/>
</dbReference>
<dbReference type="CDD" id="cd00707">
    <property type="entry name" value="Pancreat_lipase_like"/>
    <property type="match status" value="1"/>
</dbReference>
<dbReference type="SMR" id="A0A0L7R3I6"/>
<feature type="region of interest" description="Disordered" evidence="12">
    <location>
        <begin position="834"/>
        <end position="857"/>
    </location>
</feature>
<evidence type="ECO:0000313" key="16">
    <source>
        <dbReference type="Proteomes" id="UP000053825"/>
    </source>
</evidence>
<evidence type="ECO:0000256" key="1">
    <source>
        <dbReference type="ARBA" id="ARBA00004651"/>
    </source>
</evidence>
<dbReference type="GO" id="GO:0006629">
    <property type="term" value="P:lipid metabolic process"/>
    <property type="evidence" value="ECO:0007669"/>
    <property type="project" value="InterPro"/>
</dbReference>
<keyword evidence="6 11" id="KW-0297">G-protein coupled receptor</keyword>
<dbReference type="SMART" id="SM01381">
    <property type="entry name" value="7TM_GPCR_Srsx"/>
    <property type="match status" value="1"/>
</dbReference>
<dbReference type="SUPFAM" id="SSF53474">
    <property type="entry name" value="alpha/beta-Hydrolases"/>
    <property type="match status" value="1"/>
</dbReference>
<proteinExistence type="inferred from homology"/>
<keyword evidence="9 11" id="KW-0675">Receptor</keyword>
<keyword evidence="16" id="KW-1185">Reference proteome</keyword>
<evidence type="ECO:0000256" key="7">
    <source>
        <dbReference type="ARBA" id="ARBA00023136"/>
    </source>
</evidence>
<comment type="subcellular location">
    <subcellularLocation>
        <location evidence="1">Cell membrane</location>
        <topology evidence="1">Multi-pass membrane protein</topology>
    </subcellularLocation>
</comment>
<dbReference type="InterPro" id="IPR033906">
    <property type="entry name" value="Lipase_N"/>
</dbReference>
<keyword evidence="3" id="KW-1003">Cell membrane</keyword>
<dbReference type="STRING" id="597456.A0A0L7R3I6"/>
<comment type="similarity">
    <text evidence="2 11">Belongs to the G-protein coupled receptor 1 family.</text>
</comment>
<evidence type="ECO:0000256" key="10">
    <source>
        <dbReference type="ARBA" id="ARBA00023224"/>
    </source>
</evidence>
<dbReference type="Gene3D" id="1.20.1070.10">
    <property type="entry name" value="Rhodopsin 7-helix transmembrane proteins"/>
    <property type="match status" value="2"/>
</dbReference>
<evidence type="ECO:0000256" key="3">
    <source>
        <dbReference type="ARBA" id="ARBA00022475"/>
    </source>
</evidence>
<dbReference type="Pfam" id="PF00151">
    <property type="entry name" value="Lipase"/>
    <property type="match status" value="1"/>
</dbReference>
<dbReference type="GO" id="GO:0016298">
    <property type="term" value="F:lipase activity"/>
    <property type="evidence" value="ECO:0007669"/>
    <property type="project" value="InterPro"/>
</dbReference>
<feature type="compositionally biased region" description="Polar residues" evidence="12">
    <location>
        <begin position="284"/>
        <end position="294"/>
    </location>
</feature>
<dbReference type="Pfam" id="PF00001">
    <property type="entry name" value="7tm_1"/>
    <property type="match status" value="2"/>
</dbReference>
<feature type="compositionally biased region" description="Basic and acidic residues" evidence="12">
    <location>
        <begin position="498"/>
        <end position="509"/>
    </location>
</feature>
<dbReference type="AlphaFoldDB" id="A0A0L7R3I6"/>
<evidence type="ECO:0000256" key="13">
    <source>
        <dbReference type="SAM" id="Phobius"/>
    </source>
</evidence>
<dbReference type="OrthoDB" id="7610982at2759"/>
<feature type="transmembrane region" description="Helical" evidence="13">
    <location>
        <begin position="74"/>
        <end position="97"/>
    </location>
</feature>